<evidence type="ECO:0000313" key="3">
    <source>
        <dbReference type="Proteomes" id="UP000618733"/>
    </source>
</evidence>
<dbReference type="EMBL" id="JAEHOI010000011">
    <property type="protein sequence ID" value="MBK0422786.1"/>
    <property type="molecule type" value="Genomic_DNA"/>
</dbReference>
<feature type="transmembrane region" description="Helical" evidence="1">
    <location>
        <begin position="89"/>
        <end position="122"/>
    </location>
</feature>
<name>A0A934QDS8_9MICO</name>
<protein>
    <submittedName>
        <fullName evidence="2">DUF4190 domain-containing protein</fullName>
    </submittedName>
</protein>
<gene>
    <name evidence="2" type="ORF">JD292_11955</name>
</gene>
<dbReference type="AlphaFoldDB" id="A0A934QDS8"/>
<keyword evidence="1" id="KW-0812">Transmembrane</keyword>
<accession>A0A934QDS8</accession>
<keyword evidence="3" id="KW-1185">Reference proteome</keyword>
<organism evidence="2 3">
    <name type="scientific">Leucobacter edaphi</name>
    <dbReference type="NCBI Taxonomy" id="2796472"/>
    <lineage>
        <taxon>Bacteria</taxon>
        <taxon>Bacillati</taxon>
        <taxon>Actinomycetota</taxon>
        <taxon>Actinomycetes</taxon>
        <taxon>Micrococcales</taxon>
        <taxon>Microbacteriaceae</taxon>
        <taxon>Leucobacter</taxon>
    </lineage>
</organism>
<reference evidence="2" key="1">
    <citation type="submission" date="2020-12" db="EMBL/GenBank/DDBJ databases">
        <title>Leucobacter sp. CAS2, isolated from Chromium sludge.</title>
        <authorList>
            <person name="Xu Z."/>
        </authorList>
    </citation>
    <scope>NUCLEOTIDE SEQUENCE</scope>
    <source>
        <strain evidence="2">CSA2</strain>
    </source>
</reference>
<dbReference type="Proteomes" id="UP000618733">
    <property type="component" value="Unassembled WGS sequence"/>
</dbReference>
<keyword evidence="1" id="KW-1133">Transmembrane helix</keyword>
<sequence>MSTSFAPDAPTAEQATTVLGDTNAGPAAAAPRGPQPDPAGRTHTFTIASFILGIVSVVSGWTFIAPIVGLTLGVIALRRGTKDRALALWGVWLNAAMLAISAIVVLFSVLFVGMGLLAVPFMDLGSEFSSAMIG</sequence>
<dbReference type="RefSeq" id="WP_200132972.1">
    <property type="nucleotide sequence ID" value="NZ_JAEHOI010000011.1"/>
</dbReference>
<comment type="caution">
    <text evidence="2">The sequence shown here is derived from an EMBL/GenBank/DDBJ whole genome shotgun (WGS) entry which is preliminary data.</text>
</comment>
<evidence type="ECO:0000256" key="1">
    <source>
        <dbReference type="SAM" id="Phobius"/>
    </source>
</evidence>
<evidence type="ECO:0000313" key="2">
    <source>
        <dbReference type="EMBL" id="MBK0422786.1"/>
    </source>
</evidence>
<keyword evidence="1" id="KW-0472">Membrane</keyword>
<proteinExistence type="predicted"/>
<feature type="transmembrane region" description="Helical" evidence="1">
    <location>
        <begin position="47"/>
        <end position="77"/>
    </location>
</feature>